<reference evidence="2" key="2">
    <citation type="submission" date="2023-11" db="EMBL/GenBank/DDBJ databases">
        <title>MicrobeMod: A computational toolkit for identifying prokaryotic methylation and restriction-modification with nanopore sequencing.</title>
        <authorList>
            <person name="Crits-Christoph A."/>
            <person name="Kang S.C."/>
            <person name="Lee H."/>
            <person name="Ostrov N."/>
        </authorList>
    </citation>
    <scope>NUCLEOTIDE SEQUENCE</scope>
    <source>
        <strain evidence="2">ATCC 51242</strain>
    </source>
</reference>
<protein>
    <submittedName>
        <fullName evidence="1">Uncharacterized protein</fullName>
    </submittedName>
</protein>
<dbReference type="EMBL" id="CP007514">
    <property type="protein sequence ID" value="AHY47668.1"/>
    <property type="molecule type" value="Genomic_DNA"/>
</dbReference>
<evidence type="ECO:0000313" key="2">
    <source>
        <dbReference type="EMBL" id="MDX5895071.1"/>
    </source>
</evidence>
<accession>A0A023X5R4</accession>
<dbReference type="HOGENOM" id="CLU_1730037_0_0_11"/>
<dbReference type="EMBL" id="JAWXXX010000001">
    <property type="protein sequence ID" value="MDX5895071.1"/>
    <property type="molecule type" value="Genomic_DNA"/>
</dbReference>
<dbReference type="Proteomes" id="UP001281130">
    <property type="component" value="Unassembled WGS sequence"/>
</dbReference>
<proteinExistence type="predicted"/>
<dbReference type="KEGG" id="rrd:RradSPS_2385"/>
<evidence type="ECO:0000313" key="3">
    <source>
        <dbReference type="Proteomes" id="UP000025229"/>
    </source>
</evidence>
<evidence type="ECO:0000313" key="1">
    <source>
        <dbReference type="EMBL" id="AHY47668.1"/>
    </source>
</evidence>
<dbReference type="RefSeq" id="WP_051589767.1">
    <property type="nucleotide sequence ID" value="NZ_CP007514.1"/>
</dbReference>
<organism evidence="1 3">
    <name type="scientific">Rubrobacter radiotolerans</name>
    <name type="common">Arthrobacter radiotolerans</name>
    <dbReference type="NCBI Taxonomy" id="42256"/>
    <lineage>
        <taxon>Bacteria</taxon>
        <taxon>Bacillati</taxon>
        <taxon>Actinomycetota</taxon>
        <taxon>Rubrobacteria</taxon>
        <taxon>Rubrobacterales</taxon>
        <taxon>Rubrobacteraceae</taxon>
        <taxon>Rubrobacter</taxon>
    </lineage>
</organism>
<gene>
    <name evidence="1" type="ORF">RradSPS_2385</name>
    <name evidence="2" type="ORF">SIL72_13675</name>
</gene>
<reference evidence="1 3" key="1">
    <citation type="submission" date="2014-03" db="EMBL/GenBank/DDBJ databases">
        <title>Complete genome sequence of the Radio-Resistant Rubrobacter radiotolerans RSPS-4.</title>
        <authorList>
            <person name="Egas C.C."/>
            <person name="Barroso C.C."/>
            <person name="Froufe H.J.C."/>
            <person name="Pacheco J.J."/>
            <person name="Albuquerque L.L."/>
            <person name="da Costa M.M.S."/>
        </authorList>
    </citation>
    <scope>NUCLEOTIDE SEQUENCE [LARGE SCALE GENOMIC DNA]</scope>
    <source>
        <strain evidence="1 3">RSPS-4</strain>
    </source>
</reference>
<dbReference type="OrthoDB" id="7063430at2"/>
<name>A0A023X5R4_RUBRA</name>
<sequence>MPDYFEHRVLLVRELDAQVSASGCCGRLGGEGSEIGDSRDYAHNRVEMEAMGRVYRALKEALFDRDVGITVVDPRNALWLLPAIVRDARRRGVRLPISKTLASVRRGISYNAVLLDGKVLFSGRVPAPEEAVRAVLAELEAIEADGAARVP</sequence>
<dbReference type="STRING" id="42256.RradSPS_2385"/>
<dbReference type="AlphaFoldDB" id="A0A023X5R4"/>
<dbReference type="eggNOG" id="ENOG5034BIU">
    <property type="taxonomic scope" value="Bacteria"/>
</dbReference>
<dbReference type="Proteomes" id="UP000025229">
    <property type="component" value="Chromosome"/>
</dbReference>
<keyword evidence="3" id="KW-1185">Reference proteome</keyword>